<proteinExistence type="inferred from homology"/>
<dbReference type="SUPFAM" id="SSF56235">
    <property type="entry name" value="N-terminal nucleophile aminohydrolases (Ntn hydrolases)"/>
    <property type="match status" value="1"/>
</dbReference>
<evidence type="ECO:0000256" key="1">
    <source>
        <dbReference type="ARBA" id="ARBA00006625"/>
    </source>
</evidence>
<dbReference type="GO" id="GO:0016787">
    <property type="term" value="F:hydrolase activity"/>
    <property type="evidence" value="ECO:0007669"/>
    <property type="project" value="UniProtKB-KW"/>
</dbReference>
<reference evidence="5" key="1">
    <citation type="journal article" date="2010" name="Mol. Biosyst.">
        <title>Complete genome sequence and comparative analysis of Shewanella violacea, a psychrophilic and piezophilic bacterium from deep sea floor sediments.</title>
        <authorList>
            <person name="Aono E."/>
            <person name="Baba T."/>
            <person name="Ara T."/>
            <person name="Nishi T."/>
            <person name="Nakamichi T."/>
            <person name="Inamoto E."/>
            <person name="Toyonaga H."/>
            <person name="Hasegawa M."/>
            <person name="Takai Y."/>
            <person name="Okumura Y."/>
            <person name="Baba M."/>
            <person name="Tomita M."/>
            <person name="Kato C."/>
            <person name="Oshima T."/>
            <person name="Nakasone K."/>
            <person name="Mori H."/>
        </authorList>
    </citation>
    <scope>NUCLEOTIDE SEQUENCE [LARGE SCALE GENOMIC DNA]</scope>
    <source>
        <strain evidence="5">JCM 10179 / CIP 106290 / LMG 19151 / DSS12</strain>
    </source>
</reference>
<keyword evidence="2 4" id="KW-0378">Hydrolase</keyword>
<evidence type="ECO:0000256" key="2">
    <source>
        <dbReference type="ARBA" id="ARBA00022801"/>
    </source>
</evidence>
<comment type="similarity">
    <text evidence="1">Belongs to the peptidase C59 family.</text>
</comment>
<dbReference type="KEGG" id="svo:SVI_3766"/>
<dbReference type="MEROPS" id="C59.001"/>
<dbReference type="PANTHER" id="PTHR35527">
    <property type="entry name" value="CHOLOYLGLYCINE HYDROLASE"/>
    <property type="match status" value="1"/>
</dbReference>
<name>D4ZCJ2_SHEVD</name>
<dbReference type="InterPro" id="IPR029055">
    <property type="entry name" value="Ntn_hydrolases_N"/>
</dbReference>
<dbReference type="AlphaFoldDB" id="D4ZCJ2"/>
<evidence type="ECO:0000313" key="5">
    <source>
        <dbReference type="Proteomes" id="UP000002350"/>
    </source>
</evidence>
<organism evidence="4 5">
    <name type="scientific">Shewanella violacea (strain JCM 10179 / CIP 106290 / LMG 19151 / DSS12)</name>
    <dbReference type="NCBI Taxonomy" id="637905"/>
    <lineage>
        <taxon>Bacteria</taxon>
        <taxon>Pseudomonadati</taxon>
        <taxon>Pseudomonadota</taxon>
        <taxon>Gammaproteobacteria</taxon>
        <taxon>Alteromonadales</taxon>
        <taxon>Shewanellaceae</taxon>
        <taxon>Shewanella</taxon>
    </lineage>
</organism>
<dbReference type="InterPro" id="IPR029132">
    <property type="entry name" value="CBAH/NAAA_C"/>
</dbReference>
<feature type="domain" description="Choloylglycine hydrolase/NAAA C-terminal" evidence="3">
    <location>
        <begin position="2"/>
        <end position="318"/>
    </location>
</feature>
<dbReference type="RefSeq" id="WP_013053030.1">
    <property type="nucleotide sequence ID" value="NC_014012.1"/>
</dbReference>
<dbReference type="Proteomes" id="UP000002350">
    <property type="component" value="Chromosome"/>
</dbReference>
<protein>
    <submittedName>
        <fullName evidence="4">Choloylglycine hydrolase family protein</fullName>
    </submittedName>
</protein>
<dbReference type="Pfam" id="PF02275">
    <property type="entry name" value="CBAH"/>
    <property type="match status" value="1"/>
</dbReference>
<dbReference type="STRING" id="637905.SVI_3766"/>
<dbReference type="InterPro" id="IPR052193">
    <property type="entry name" value="Peptidase_C59"/>
</dbReference>
<dbReference type="PANTHER" id="PTHR35527:SF2">
    <property type="entry name" value="HYDROLASE"/>
    <property type="match status" value="1"/>
</dbReference>
<keyword evidence="5" id="KW-1185">Reference proteome</keyword>
<accession>D4ZCJ2</accession>
<gene>
    <name evidence="4" type="ordered locus">SVI_3766</name>
</gene>
<dbReference type="HOGENOM" id="CLU_045206_1_0_6"/>
<dbReference type="Gene3D" id="3.60.60.10">
    <property type="entry name" value="Penicillin V Acylase, Chain A"/>
    <property type="match status" value="1"/>
</dbReference>
<dbReference type="OrthoDB" id="9794717at2"/>
<dbReference type="eggNOG" id="COG3049">
    <property type="taxonomic scope" value="Bacteria"/>
</dbReference>
<evidence type="ECO:0000259" key="3">
    <source>
        <dbReference type="Pfam" id="PF02275"/>
    </source>
</evidence>
<sequence length="343" mass="38127">MCTGIRLIADDGALVFGRTMEFSPEVLHYDLNYVPKGINFRGETDQGKEGIKWQSDNAFVSWTVLNTDIVMEGINEKGLSIGGFFFYPYDEASFQLQAANTERTLTGAQVITLLLSICGSVADAKELLPTLNVICKEVPIPGWDGVKPTLHYTMYDQQGGSAVIEYLEGELVIIDNPLGSITNQPSFKWHQRNLEQYTSLPIRETAPIKDTTERVKEGLDIGNDKELPGGFTAQDRFVRASIYSQVATPMKDANEAILRVKNILNHFDLPQGYKKTALGENATLTQTTQWTSITDIKALHMYFTTVNNPNLQRVSLPELMESGATEITKVKFADSLNFAEVSI</sequence>
<evidence type="ECO:0000313" key="4">
    <source>
        <dbReference type="EMBL" id="BAJ03737.1"/>
    </source>
</evidence>
<dbReference type="EMBL" id="AP011177">
    <property type="protein sequence ID" value="BAJ03737.1"/>
    <property type="molecule type" value="Genomic_DNA"/>
</dbReference>